<dbReference type="SUPFAM" id="SSF52540">
    <property type="entry name" value="P-loop containing nucleoside triphosphate hydrolases"/>
    <property type="match status" value="1"/>
</dbReference>
<evidence type="ECO:0000313" key="1">
    <source>
        <dbReference type="EMBL" id="KAB1072173.1"/>
    </source>
</evidence>
<dbReference type="EMBL" id="VZZJ01000015">
    <property type="protein sequence ID" value="KAB1072173.1"/>
    <property type="molecule type" value="Genomic_DNA"/>
</dbReference>
<comment type="caution">
    <text evidence="1">The sequence shown here is derived from an EMBL/GenBank/DDBJ whole genome shotgun (WGS) entry which is preliminary data.</text>
</comment>
<dbReference type="Proteomes" id="UP000441523">
    <property type="component" value="Unassembled WGS sequence"/>
</dbReference>
<evidence type="ECO:0000313" key="2">
    <source>
        <dbReference type="Proteomes" id="UP000441523"/>
    </source>
</evidence>
<keyword evidence="2" id="KW-1185">Reference proteome</keyword>
<accession>A0A6N6MPI8</accession>
<dbReference type="Pfam" id="PF13481">
    <property type="entry name" value="AAA_25"/>
    <property type="match status" value="1"/>
</dbReference>
<gene>
    <name evidence="1" type="ORF">F6X51_17275</name>
</gene>
<reference evidence="1 2" key="1">
    <citation type="submission" date="2019-09" db="EMBL/GenBank/DDBJ databases">
        <title>YIM 132548 draft genome.</title>
        <authorList>
            <person name="Jiang L."/>
        </authorList>
    </citation>
    <scope>NUCLEOTIDE SEQUENCE [LARGE SCALE GENOMIC DNA]</scope>
    <source>
        <strain evidence="1 2">YIM 132548</strain>
    </source>
</reference>
<dbReference type="InterPro" id="IPR027417">
    <property type="entry name" value="P-loop_NTPase"/>
</dbReference>
<sequence length="406" mass="43250">MGLRDDPFAAEEARLHSSDWTPMDDALADAVKCQAETQRLLSGFVFDGDEATDPPRYLVKGVVPAEGITMVGGQSGAGKTFIVVDLAVSAALGEPFFGHRMVESVGTLILAAEGAGTLSSRIEAARRSRAQGQSLPIAWLAAVPSLSDADEVKALQPKIQAVADRMLKVHGVRLGLIIIDTLAAAFAMKDENDAAEAQQALRHMRLIGDPIGAAVLPVHHYGKNDETGLRGSSAYRAGADAVISVLADRNQVTGEVANRSLALAKTRFGEEGPIAGFSLRFIQFGEDDDGDPVGACVIDPALDVLSPVLTKRPKKDPLPILALKEAFAEVIALGREVSVMGDGPLVRAVTVEQLRPEFRRRYVTGDVEPEKAAATTRQALKRALAACSQHGFRSGFWGGEEWLWVA</sequence>
<dbReference type="Gene3D" id="3.40.50.300">
    <property type="entry name" value="P-loop containing nucleotide triphosphate hydrolases"/>
    <property type="match status" value="1"/>
</dbReference>
<dbReference type="AlphaFoldDB" id="A0A6N6MPI8"/>
<protein>
    <submittedName>
        <fullName evidence="1">AAA family ATPase</fullName>
    </submittedName>
</protein>
<proteinExistence type="predicted"/>
<organism evidence="1 2">
    <name type="scientific">Methylobacterium planeticum</name>
    <dbReference type="NCBI Taxonomy" id="2615211"/>
    <lineage>
        <taxon>Bacteria</taxon>
        <taxon>Pseudomonadati</taxon>
        <taxon>Pseudomonadota</taxon>
        <taxon>Alphaproteobacteria</taxon>
        <taxon>Hyphomicrobiales</taxon>
        <taxon>Methylobacteriaceae</taxon>
        <taxon>Methylobacterium</taxon>
    </lineage>
</organism>
<name>A0A6N6MPI8_9HYPH</name>